<sequence length="136" mass="15766">MAAIGRRLCSSTSFINCLHQYHFQFRLCKTYNQYNINNPPDINSSKKVVSVASDFTLTNPFGLNTRWGQSLHFKLCKTAQEHPEILFLKVNKPMCKNSNVKDVLPYFHFYRGADGQLVSFSCSRSKRRRRTPIEVD</sequence>
<comment type="caution">
    <text evidence="1">The sequence shown here is derived from an EMBL/GenBank/DDBJ whole genome shotgun (WGS) entry which is preliminary data.</text>
</comment>
<keyword evidence="2" id="KW-1185">Reference proteome</keyword>
<reference evidence="1 2" key="1">
    <citation type="submission" date="2024-04" db="EMBL/GenBank/DDBJ databases">
        <title>The reference genome of an endangered Asteraceae, Deinandra increscens subsp. villosa, native to the Central Coast of California.</title>
        <authorList>
            <person name="Guilliams M."/>
            <person name="Hasenstab-Lehman K."/>
            <person name="Meyer R."/>
            <person name="Mcevoy S."/>
        </authorList>
    </citation>
    <scope>NUCLEOTIDE SEQUENCE [LARGE SCALE GENOMIC DNA]</scope>
    <source>
        <tissue evidence="1">Leaf</tissue>
    </source>
</reference>
<proteinExistence type="predicted"/>
<gene>
    <name evidence="1" type="ORF">SSX86_021514</name>
</gene>
<dbReference type="Proteomes" id="UP001408789">
    <property type="component" value="Unassembled WGS sequence"/>
</dbReference>
<protein>
    <submittedName>
        <fullName evidence="1">Uncharacterized protein</fullName>
    </submittedName>
</protein>
<dbReference type="AlphaFoldDB" id="A0AAP0GRS5"/>
<dbReference type="EMBL" id="JBCNJP010000020">
    <property type="protein sequence ID" value="KAK9060808.1"/>
    <property type="molecule type" value="Genomic_DNA"/>
</dbReference>
<name>A0AAP0GRS5_9ASTR</name>
<organism evidence="1 2">
    <name type="scientific">Deinandra increscens subsp. villosa</name>
    <dbReference type="NCBI Taxonomy" id="3103831"/>
    <lineage>
        <taxon>Eukaryota</taxon>
        <taxon>Viridiplantae</taxon>
        <taxon>Streptophyta</taxon>
        <taxon>Embryophyta</taxon>
        <taxon>Tracheophyta</taxon>
        <taxon>Spermatophyta</taxon>
        <taxon>Magnoliopsida</taxon>
        <taxon>eudicotyledons</taxon>
        <taxon>Gunneridae</taxon>
        <taxon>Pentapetalae</taxon>
        <taxon>asterids</taxon>
        <taxon>campanulids</taxon>
        <taxon>Asterales</taxon>
        <taxon>Asteraceae</taxon>
        <taxon>Asteroideae</taxon>
        <taxon>Heliantheae alliance</taxon>
        <taxon>Madieae</taxon>
        <taxon>Madiinae</taxon>
        <taxon>Deinandra</taxon>
    </lineage>
</organism>
<evidence type="ECO:0000313" key="2">
    <source>
        <dbReference type="Proteomes" id="UP001408789"/>
    </source>
</evidence>
<evidence type="ECO:0000313" key="1">
    <source>
        <dbReference type="EMBL" id="KAK9060808.1"/>
    </source>
</evidence>
<accession>A0AAP0GRS5</accession>